<sequence length="308" mass="36598">MILKYCFGIYKFNPIIIQRVSALLKVKPYPINEDIQYQGEVRVIDDKYKLLGVMPFQQAKEQAIKEEKEIILMNENVDPPLCRICDYSDELAQRFLTEISPPFKKIQPQRNIKIGPKITFKDLQVKVIAAETILKKQKRIIISTVCFENEVLICKNVFYKFKDMCEQFMKPLGSIRTREYQDTSEQYGSKDQEKQPQIELEYEFEKIGEIEQPQTIPQLKIERQINQTYSLTTRQELLNADEAIKEFNSLYKDIDKEEGQINEEDLTNEKIWPKQKIKRRITKYTYPKQDIDKIMMEKEKGEKEKEKV</sequence>
<dbReference type="InterPro" id="IPR019814">
    <property type="entry name" value="Translation_initiation_fac_3_N"/>
</dbReference>
<keyword evidence="3" id="KW-1185">Reference proteome</keyword>
<comment type="caution">
    <text evidence="2">The sequence shown here is derived from an EMBL/GenBank/DDBJ whole genome shotgun (WGS) entry which is preliminary data.</text>
</comment>
<feature type="domain" description="Translation initiation factor 3 N-terminal" evidence="1">
    <location>
        <begin position="31"/>
        <end position="90"/>
    </location>
</feature>
<dbReference type="EMBL" id="CAJJDM010000088">
    <property type="protein sequence ID" value="CAD8090227.1"/>
    <property type="molecule type" value="Genomic_DNA"/>
</dbReference>
<dbReference type="GO" id="GO:0043022">
    <property type="term" value="F:ribosome binding"/>
    <property type="evidence" value="ECO:0007669"/>
    <property type="project" value="TreeGrafter"/>
</dbReference>
<dbReference type="PANTHER" id="PTHR10938">
    <property type="entry name" value="TRANSLATION INITIATION FACTOR IF-3"/>
    <property type="match status" value="1"/>
</dbReference>
<proteinExistence type="predicted"/>
<evidence type="ECO:0000259" key="1">
    <source>
        <dbReference type="Pfam" id="PF05198"/>
    </source>
</evidence>
<dbReference type="InterPro" id="IPR001288">
    <property type="entry name" value="Translation_initiation_fac_3"/>
</dbReference>
<dbReference type="GO" id="GO:0003743">
    <property type="term" value="F:translation initiation factor activity"/>
    <property type="evidence" value="ECO:0007669"/>
    <property type="project" value="InterPro"/>
</dbReference>
<accession>A0A8S1NB50</accession>
<dbReference type="GO" id="GO:0032790">
    <property type="term" value="P:ribosome disassembly"/>
    <property type="evidence" value="ECO:0007669"/>
    <property type="project" value="TreeGrafter"/>
</dbReference>
<dbReference type="Pfam" id="PF05198">
    <property type="entry name" value="IF3_N"/>
    <property type="match status" value="1"/>
</dbReference>
<dbReference type="PANTHER" id="PTHR10938:SF0">
    <property type="entry name" value="TRANSLATION INITIATION FACTOR IF-3, MITOCHONDRIAL"/>
    <property type="match status" value="1"/>
</dbReference>
<gene>
    <name evidence="2" type="ORF">PPRIM_AZ9-3.1.T0850161</name>
</gene>
<reference evidence="2" key="1">
    <citation type="submission" date="2021-01" db="EMBL/GenBank/DDBJ databases">
        <authorList>
            <consortium name="Genoscope - CEA"/>
            <person name="William W."/>
        </authorList>
    </citation>
    <scope>NUCLEOTIDE SEQUENCE</scope>
</reference>
<dbReference type="OMA" id="IILMNEN"/>
<evidence type="ECO:0000313" key="3">
    <source>
        <dbReference type="Proteomes" id="UP000688137"/>
    </source>
</evidence>
<dbReference type="Proteomes" id="UP000688137">
    <property type="component" value="Unassembled WGS sequence"/>
</dbReference>
<dbReference type="AlphaFoldDB" id="A0A8S1NB50"/>
<organism evidence="2 3">
    <name type="scientific">Paramecium primaurelia</name>
    <dbReference type="NCBI Taxonomy" id="5886"/>
    <lineage>
        <taxon>Eukaryota</taxon>
        <taxon>Sar</taxon>
        <taxon>Alveolata</taxon>
        <taxon>Ciliophora</taxon>
        <taxon>Intramacronucleata</taxon>
        <taxon>Oligohymenophorea</taxon>
        <taxon>Peniculida</taxon>
        <taxon>Parameciidae</taxon>
        <taxon>Paramecium</taxon>
    </lineage>
</organism>
<protein>
    <recommendedName>
        <fullName evidence="1">Translation initiation factor 3 N-terminal domain-containing protein</fullName>
    </recommendedName>
</protein>
<name>A0A8S1NB50_PARPR</name>
<evidence type="ECO:0000313" key="2">
    <source>
        <dbReference type="EMBL" id="CAD8090227.1"/>
    </source>
</evidence>